<dbReference type="GO" id="GO:0033108">
    <property type="term" value="P:mitochondrial respiratory chain complex assembly"/>
    <property type="evidence" value="ECO:0007669"/>
    <property type="project" value="TreeGrafter"/>
</dbReference>
<evidence type="ECO:0000256" key="1">
    <source>
        <dbReference type="ARBA" id="ARBA00003875"/>
    </source>
</evidence>
<dbReference type="PANTHER" id="PTHR46811:SF1">
    <property type="entry name" value="COILED-COIL-HELIX-COILED-COIL-HELIX DOMAIN-CONTAINING PROTEIN 7"/>
    <property type="match status" value="1"/>
</dbReference>
<feature type="region of interest" description="Disordered" evidence="5">
    <location>
        <begin position="1"/>
        <end position="23"/>
    </location>
</feature>
<dbReference type="PROSITE" id="PS51808">
    <property type="entry name" value="CHCH"/>
    <property type="match status" value="1"/>
</dbReference>
<keyword evidence="3" id="KW-0496">Mitochondrion</keyword>
<dbReference type="PANTHER" id="PTHR46811">
    <property type="entry name" value="COILED-COIL-HELIX-COILED-COIL-HELIX DOMAIN-CONTAINING PROTEIN 7"/>
    <property type="match status" value="1"/>
</dbReference>
<protein>
    <recommendedName>
        <fullName evidence="8">CHCH domain-containing protein</fullName>
    </recommendedName>
</protein>
<comment type="function">
    <text evidence="1">Required for the assembly of cytochrome c oxidase.</text>
</comment>
<dbReference type="Proteomes" id="UP000077266">
    <property type="component" value="Unassembled WGS sequence"/>
</dbReference>
<name>A0A165MZY0_EXIGL</name>
<evidence type="ECO:0008006" key="8">
    <source>
        <dbReference type="Google" id="ProtNLM"/>
    </source>
</evidence>
<dbReference type="InParanoid" id="A0A165MZY0"/>
<proteinExistence type="predicted"/>
<feature type="region of interest" description="Disordered" evidence="5">
    <location>
        <begin position="71"/>
        <end position="90"/>
    </location>
</feature>
<dbReference type="InterPro" id="IPR009069">
    <property type="entry name" value="Cys_alpha_HP_mot_SF"/>
</dbReference>
<feature type="compositionally biased region" description="Pro residues" evidence="5">
    <location>
        <begin position="1"/>
        <end position="10"/>
    </location>
</feature>
<dbReference type="STRING" id="1314781.A0A165MZY0"/>
<organism evidence="6 7">
    <name type="scientific">Exidia glandulosa HHB12029</name>
    <dbReference type="NCBI Taxonomy" id="1314781"/>
    <lineage>
        <taxon>Eukaryota</taxon>
        <taxon>Fungi</taxon>
        <taxon>Dikarya</taxon>
        <taxon>Basidiomycota</taxon>
        <taxon>Agaricomycotina</taxon>
        <taxon>Agaricomycetes</taxon>
        <taxon>Auriculariales</taxon>
        <taxon>Exidiaceae</taxon>
        <taxon>Exidia</taxon>
    </lineage>
</organism>
<accession>A0A165MZY0</accession>
<comment type="subcellular location">
    <subcellularLocation>
        <location evidence="2">Mitochondrion intermembrane space</location>
    </subcellularLocation>
</comment>
<evidence type="ECO:0000313" key="6">
    <source>
        <dbReference type="EMBL" id="KZW00003.1"/>
    </source>
</evidence>
<dbReference type="AlphaFoldDB" id="A0A165MZY0"/>
<dbReference type="OrthoDB" id="9971592at2759"/>
<evidence type="ECO:0000256" key="2">
    <source>
        <dbReference type="ARBA" id="ARBA00004569"/>
    </source>
</evidence>
<dbReference type="GO" id="GO:0005758">
    <property type="term" value="C:mitochondrial intermembrane space"/>
    <property type="evidence" value="ECO:0007669"/>
    <property type="project" value="UniProtKB-SubCell"/>
</dbReference>
<gene>
    <name evidence="6" type="ORF">EXIGLDRAFT_667838</name>
</gene>
<evidence type="ECO:0000313" key="7">
    <source>
        <dbReference type="Proteomes" id="UP000077266"/>
    </source>
</evidence>
<sequence length="90" mass="10342">MSSPEKPAPSPQDNVKPENYKDMFDGRPVITRFIDPCENAARAAEECMMSTGNREKCLDFFQAYRDCKGTWLEERRNRHRPKPPPKPASA</sequence>
<evidence type="ECO:0000256" key="3">
    <source>
        <dbReference type="ARBA" id="ARBA00023128"/>
    </source>
</evidence>
<dbReference type="SUPFAM" id="SSF47072">
    <property type="entry name" value="Cysteine alpha-hairpin motif"/>
    <property type="match status" value="1"/>
</dbReference>
<reference evidence="6 7" key="1">
    <citation type="journal article" date="2016" name="Mol. Biol. Evol.">
        <title>Comparative Genomics of Early-Diverging Mushroom-Forming Fungi Provides Insights into the Origins of Lignocellulose Decay Capabilities.</title>
        <authorList>
            <person name="Nagy L.G."/>
            <person name="Riley R."/>
            <person name="Tritt A."/>
            <person name="Adam C."/>
            <person name="Daum C."/>
            <person name="Floudas D."/>
            <person name="Sun H."/>
            <person name="Yadav J.S."/>
            <person name="Pangilinan J."/>
            <person name="Larsson K.H."/>
            <person name="Matsuura K."/>
            <person name="Barry K."/>
            <person name="Labutti K."/>
            <person name="Kuo R."/>
            <person name="Ohm R.A."/>
            <person name="Bhattacharya S.S."/>
            <person name="Shirouzu T."/>
            <person name="Yoshinaga Y."/>
            <person name="Martin F.M."/>
            <person name="Grigoriev I.V."/>
            <person name="Hibbett D.S."/>
        </authorList>
    </citation>
    <scope>NUCLEOTIDE SEQUENCE [LARGE SCALE GENOMIC DNA]</scope>
    <source>
        <strain evidence="6 7">HHB12029</strain>
    </source>
</reference>
<dbReference type="EMBL" id="KV425904">
    <property type="protein sequence ID" value="KZW00003.1"/>
    <property type="molecule type" value="Genomic_DNA"/>
</dbReference>
<evidence type="ECO:0000256" key="4">
    <source>
        <dbReference type="ARBA" id="ARBA00023157"/>
    </source>
</evidence>
<keyword evidence="4" id="KW-1015">Disulfide bond</keyword>
<dbReference type="InterPro" id="IPR051040">
    <property type="entry name" value="COX23"/>
</dbReference>
<keyword evidence="7" id="KW-1185">Reference proteome</keyword>
<evidence type="ECO:0000256" key="5">
    <source>
        <dbReference type="SAM" id="MobiDB-lite"/>
    </source>
</evidence>